<dbReference type="AlphaFoldDB" id="A0AAJ5ZG44"/>
<gene>
    <name evidence="8" type="primary">crtI</name>
    <name evidence="7" type="ORF">GKO46_05255</name>
    <name evidence="8" type="ORF">GKO48_13500</name>
</gene>
<sequence>METDRAIVVGGGVAGLSVAIQLAVRDYQVSLFESNDRVGGRANVIEFDGFKFDTGPSLLNYPWVFDELFKAAGTSLSQELELIRVDPAIKFYWPDKETFQPSSDLTRLSEQCRRLDPRDSVGLFNFLRDARRKYNLSFSRLVSSNSDSPLSWLSAAGVGNLRKLGLFRSMDSQLGKHFHSSKIREALGSYGMYLGGSPYDLPGIFSIIPFGELEYGLWLPSGGMYSLIEAMERVAVRIGVDVQTGSPVKSIDSTNGRVAGITLADGSIERAQVVVSNVDVPTTMTRLLHTETGLTSNGYKPPKMTPGVITYYLAVDRELPKLNHHSVFLPEDPKFAYDQLMKQGKVPDDLPFYVSVASNTDHSLAPEGKSAVFLLAPVPLMSQLPEADWERMADDLKSKMFRRMNDHGISIRESDVIKQEAWSPVDWSKEFGLFDGSAFGAAHNLRQIGPFRPRNISSTVSGLFFAGASTTPGTGVPMCVLSGRMAADRVTEWARKELAT</sequence>
<comment type="similarity">
    <text evidence="2 5">Belongs to the carotenoid/retinoid oxidoreductase family.</text>
</comment>
<name>A0AAJ5ZG44_9CHLR</name>
<protein>
    <submittedName>
        <fullName evidence="8">Phytoene desaturase</fullName>
    </submittedName>
</protein>
<dbReference type="Pfam" id="PF01593">
    <property type="entry name" value="Amino_oxidase"/>
    <property type="match status" value="1"/>
</dbReference>
<evidence type="ECO:0000259" key="6">
    <source>
        <dbReference type="Pfam" id="PF01593"/>
    </source>
</evidence>
<keyword evidence="3 5" id="KW-0125">Carotenoid biosynthesis</keyword>
<dbReference type="Gene3D" id="3.50.50.60">
    <property type="entry name" value="FAD/NAD(P)-binding domain"/>
    <property type="match status" value="2"/>
</dbReference>
<dbReference type="PROSITE" id="PS00982">
    <property type="entry name" value="PHYTOENE_DH"/>
    <property type="match status" value="1"/>
</dbReference>
<dbReference type="GO" id="GO:0016117">
    <property type="term" value="P:carotenoid biosynthetic process"/>
    <property type="evidence" value="ECO:0007669"/>
    <property type="project" value="UniProtKB-KW"/>
</dbReference>
<keyword evidence="9" id="KW-1185">Reference proteome</keyword>
<dbReference type="RefSeq" id="WP_342823927.1">
    <property type="nucleotide sequence ID" value="NZ_CP046146.1"/>
</dbReference>
<evidence type="ECO:0000313" key="8">
    <source>
        <dbReference type="EMBL" id="WFG40573.1"/>
    </source>
</evidence>
<dbReference type="GO" id="GO:0016627">
    <property type="term" value="F:oxidoreductase activity, acting on the CH-CH group of donors"/>
    <property type="evidence" value="ECO:0007669"/>
    <property type="project" value="UniProtKB-ARBA"/>
</dbReference>
<proteinExistence type="inferred from homology"/>
<dbReference type="NCBIfam" id="TIGR02734">
    <property type="entry name" value="crtI_fam"/>
    <property type="match status" value="1"/>
</dbReference>
<feature type="domain" description="Amine oxidase" evidence="6">
    <location>
        <begin position="13"/>
        <end position="490"/>
    </location>
</feature>
<comment type="pathway">
    <text evidence="1 5">Carotenoid biosynthesis.</text>
</comment>
<evidence type="ECO:0000256" key="1">
    <source>
        <dbReference type="ARBA" id="ARBA00004829"/>
    </source>
</evidence>
<evidence type="ECO:0000313" key="10">
    <source>
        <dbReference type="Proteomes" id="UP001321249"/>
    </source>
</evidence>
<dbReference type="SUPFAM" id="SSF51905">
    <property type="entry name" value="FAD/NAD(P)-binding domain"/>
    <property type="match status" value="1"/>
</dbReference>
<dbReference type="EMBL" id="WMBE01000002">
    <property type="protein sequence ID" value="MDG0866480.1"/>
    <property type="molecule type" value="Genomic_DNA"/>
</dbReference>
<keyword evidence="4 5" id="KW-0560">Oxidoreductase</keyword>
<dbReference type="PANTHER" id="PTHR43734:SF1">
    <property type="entry name" value="PHYTOENE DESATURASE"/>
    <property type="match status" value="1"/>
</dbReference>
<organism evidence="8 9">
    <name type="scientific">Candidatus Lucifugimonas marina</name>
    <dbReference type="NCBI Taxonomy" id="3038979"/>
    <lineage>
        <taxon>Bacteria</taxon>
        <taxon>Bacillati</taxon>
        <taxon>Chloroflexota</taxon>
        <taxon>Dehalococcoidia</taxon>
        <taxon>SAR202 cluster</taxon>
        <taxon>Candidatus Lucifugimonadales</taxon>
        <taxon>Candidatus Lucifugimonadaceae</taxon>
        <taxon>Candidatus Lucifugimonas</taxon>
    </lineage>
</organism>
<dbReference type="EMBL" id="CP046147">
    <property type="protein sequence ID" value="WFG40573.1"/>
    <property type="molecule type" value="Genomic_DNA"/>
</dbReference>
<evidence type="ECO:0000313" key="7">
    <source>
        <dbReference type="EMBL" id="MDG0866480.1"/>
    </source>
</evidence>
<dbReference type="InterPro" id="IPR036188">
    <property type="entry name" value="FAD/NAD-bd_sf"/>
</dbReference>
<evidence type="ECO:0000256" key="3">
    <source>
        <dbReference type="ARBA" id="ARBA00022746"/>
    </source>
</evidence>
<dbReference type="Proteomes" id="UP001321249">
    <property type="component" value="Unassembled WGS sequence"/>
</dbReference>
<evidence type="ECO:0000256" key="2">
    <source>
        <dbReference type="ARBA" id="ARBA00006046"/>
    </source>
</evidence>
<reference evidence="9" key="3">
    <citation type="submission" date="2023-06" db="EMBL/GenBank/DDBJ databases">
        <title>Pangenomics reveal diversification of enzyme families and niche specialization in globally abundant SAR202 bacteria.</title>
        <authorList>
            <person name="Saw J.H.W."/>
        </authorList>
    </citation>
    <scope>NUCLEOTIDE SEQUENCE [LARGE SCALE GENOMIC DNA]</scope>
    <source>
        <strain evidence="9">JH1073</strain>
    </source>
</reference>
<dbReference type="InterPro" id="IPR008150">
    <property type="entry name" value="Phytoene_DH_bac_CS"/>
</dbReference>
<dbReference type="InterPro" id="IPR002937">
    <property type="entry name" value="Amino_oxidase"/>
</dbReference>
<evidence type="ECO:0000256" key="4">
    <source>
        <dbReference type="ARBA" id="ARBA00023002"/>
    </source>
</evidence>
<reference evidence="9 10" key="1">
    <citation type="submission" date="2019-11" db="EMBL/GenBank/DDBJ databases">
        <authorList>
            <person name="Cho J.-C."/>
        </authorList>
    </citation>
    <scope>NUCLEOTIDE SEQUENCE [LARGE SCALE GENOMIC DNA]</scope>
    <source>
        <strain evidence="8 9">JH1073</strain>
        <strain evidence="7 10">JH702</strain>
    </source>
</reference>
<evidence type="ECO:0000256" key="5">
    <source>
        <dbReference type="RuleBase" id="RU362075"/>
    </source>
</evidence>
<evidence type="ECO:0000313" key="9">
    <source>
        <dbReference type="Proteomes" id="UP001219901"/>
    </source>
</evidence>
<accession>A0AAJ5ZG44</accession>
<dbReference type="Proteomes" id="UP001219901">
    <property type="component" value="Chromosome"/>
</dbReference>
<dbReference type="PANTHER" id="PTHR43734">
    <property type="entry name" value="PHYTOENE DESATURASE"/>
    <property type="match status" value="1"/>
</dbReference>
<reference evidence="8" key="2">
    <citation type="journal article" date="2023" name="Nat. Commun.">
        <title>Cultivation of marine bacteria of the SAR202 clade.</title>
        <authorList>
            <person name="Lim Y."/>
            <person name="Seo J.H."/>
            <person name="Giovannoni S.J."/>
            <person name="Kang I."/>
            <person name="Cho J.C."/>
        </authorList>
    </citation>
    <scope>NUCLEOTIDE SEQUENCE</scope>
    <source>
        <strain evidence="8">JH1073</strain>
    </source>
</reference>
<dbReference type="InterPro" id="IPR014105">
    <property type="entry name" value="Carotenoid/retinoid_OxRdtase"/>
</dbReference>